<reference evidence="2 3" key="1">
    <citation type="submission" date="2017-08" db="EMBL/GenBank/DDBJ databases">
        <title>Infants hospitalized years apart are colonized by the same room-sourced microbial strains.</title>
        <authorList>
            <person name="Brooks B."/>
            <person name="Olm M.R."/>
            <person name="Firek B.A."/>
            <person name="Baker R."/>
            <person name="Thomas B.C."/>
            <person name="Morowitz M.J."/>
            <person name="Banfield J.F."/>
        </authorList>
    </citation>
    <scope>NUCLEOTIDE SEQUENCE [LARGE SCALE GENOMIC DNA]</scope>
    <source>
        <strain evidence="2">S2_005_003_R2_41</strain>
    </source>
</reference>
<dbReference type="PANTHER" id="PTHR30448">
    <property type="entry name" value="RNASE ADAPTER PROTEIN RAPZ"/>
    <property type="match status" value="1"/>
</dbReference>
<accession>A0A2W5QDM9</accession>
<evidence type="ECO:0000313" key="2">
    <source>
        <dbReference type="EMBL" id="PZQ75462.1"/>
    </source>
</evidence>
<dbReference type="AlphaFoldDB" id="A0A2W5QDM9"/>
<organism evidence="2 3">
    <name type="scientific">Variovorax paradoxus</name>
    <dbReference type="NCBI Taxonomy" id="34073"/>
    <lineage>
        <taxon>Bacteria</taxon>
        <taxon>Pseudomonadati</taxon>
        <taxon>Pseudomonadota</taxon>
        <taxon>Betaproteobacteria</taxon>
        <taxon>Burkholderiales</taxon>
        <taxon>Comamonadaceae</taxon>
        <taxon>Variovorax</taxon>
    </lineage>
</organism>
<dbReference type="PANTHER" id="PTHR30448:SF0">
    <property type="entry name" value="RNASE ADAPTER PROTEIN RAPZ"/>
    <property type="match status" value="1"/>
</dbReference>
<dbReference type="EMBL" id="QFPP01000086">
    <property type="protein sequence ID" value="PZQ75462.1"/>
    <property type="molecule type" value="Genomic_DNA"/>
</dbReference>
<gene>
    <name evidence="2" type="ORF">DI563_09540</name>
</gene>
<feature type="non-terminal residue" evidence="2">
    <location>
        <position position="1"/>
    </location>
</feature>
<dbReference type="Proteomes" id="UP000249135">
    <property type="component" value="Unassembled WGS sequence"/>
</dbReference>
<protein>
    <submittedName>
        <fullName evidence="2">RNase adaptor protein RapZ</fullName>
    </submittedName>
</protein>
<sequence>PHYVAELRPLTGRDAPVAEWLREHDAVARMYADIEGFLQHWLDALADDHRSYVTVAIGCTGGQHRSVFLVEQLARAFGDRWAALKRHRELDTE</sequence>
<proteinExistence type="predicted"/>
<dbReference type="InterPro" id="IPR005337">
    <property type="entry name" value="RapZ-like"/>
</dbReference>
<evidence type="ECO:0000259" key="1">
    <source>
        <dbReference type="Pfam" id="PF22740"/>
    </source>
</evidence>
<dbReference type="GO" id="GO:0005524">
    <property type="term" value="F:ATP binding"/>
    <property type="evidence" value="ECO:0007669"/>
    <property type="project" value="InterPro"/>
</dbReference>
<comment type="caution">
    <text evidence="2">The sequence shown here is derived from an EMBL/GenBank/DDBJ whole genome shotgun (WGS) entry which is preliminary data.</text>
</comment>
<name>A0A2W5QDM9_VARPD</name>
<evidence type="ECO:0000313" key="3">
    <source>
        <dbReference type="Proteomes" id="UP000249135"/>
    </source>
</evidence>
<dbReference type="Pfam" id="PF22740">
    <property type="entry name" value="PapZ_C"/>
    <property type="match status" value="1"/>
</dbReference>
<dbReference type="InterPro" id="IPR053931">
    <property type="entry name" value="RapZ_C"/>
</dbReference>
<feature type="domain" description="RapZ C-terminal" evidence="1">
    <location>
        <begin position="1"/>
        <end position="90"/>
    </location>
</feature>